<dbReference type="Proteomes" id="UP000195338">
    <property type="component" value="Unassembled WGS sequence"/>
</dbReference>
<protein>
    <submittedName>
        <fullName evidence="2">Uncharacterized protein</fullName>
    </submittedName>
</protein>
<reference evidence="2 3" key="1">
    <citation type="submission" date="2016-04" db="EMBL/GenBank/DDBJ databases">
        <authorList>
            <person name="Mornico D."/>
        </authorList>
    </citation>
    <scope>NUCLEOTIDE SEQUENCE [LARGE SCALE GENOMIC DNA]</scope>
    <source>
        <strain evidence="2 3">A121</strain>
    </source>
</reference>
<feature type="compositionally biased region" description="Polar residues" evidence="1">
    <location>
        <begin position="10"/>
        <end position="24"/>
    </location>
</feature>
<organism evidence="2 3">
    <name type="scientific">Citrobacter europaeus</name>
    <dbReference type="NCBI Taxonomy" id="1914243"/>
    <lineage>
        <taxon>Bacteria</taxon>
        <taxon>Pseudomonadati</taxon>
        <taxon>Pseudomonadota</taxon>
        <taxon>Gammaproteobacteria</taxon>
        <taxon>Enterobacterales</taxon>
        <taxon>Enterobacteriaceae</taxon>
        <taxon>Citrobacter</taxon>
    </lineage>
</organism>
<name>A0ABY0JYL7_9ENTR</name>
<keyword evidence="3" id="KW-1185">Reference proteome</keyword>
<accession>A0ABY0JYL7</accession>
<evidence type="ECO:0000313" key="3">
    <source>
        <dbReference type="Proteomes" id="UP000195338"/>
    </source>
</evidence>
<dbReference type="EMBL" id="FLUX01000007">
    <property type="protein sequence ID" value="SCA74686.1"/>
    <property type="molecule type" value="Genomic_DNA"/>
</dbReference>
<sequence>MPDGERLSGLHQQNARVGQPSGNSCVTLSRYSPSPFFFLHIRRKI</sequence>
<gene>
    <name evidence="2" type="ORF">BN4901_0551</name>
</gene>
<comment type="caution">
    <text evidence="2">The sequence shown here is derived from an EMBL/GenBank/DDBJ whole genome shotgun (WGS) entry which is preliminary data.</text>
</comment>
<evidence type="ECO:0000256" key="1">
    <source>
        <dbReference type="SAM" id="MobiDB-lite"/>
    </source>
</evidence>
<proteinExistence type="predicted"/>
<evidence type="ECO:0000313" key="2">
    <source>
        <dbReference type="EMBL" id="SCA74686.1"/>
    </source>
</evidence>
<feature type="region of interest" description="Disordered" evidence="1">
    <location>
        <begin position="1"/>
        <end position="24"/>
    </location>
</feature>